<sequence>MELIFSRNDPINTIITTTEGHVLYKIETPGTDIVLPGKSTTIKGIAPDVTNNALEIDTQDRIRELAVIDWHLTESSKLRYDGMELDLSEFLPPEGSLGLVGRPRVFQAPGGISYKWSFGMVDVPVLRTNDESNKIIARFRRQRFGLIGKASHASLEILPGSGEHIQDLIVITFIYVEMLRRKRQRGFRVIGFLSGA</sequence>
<dbReference type="EMBL" id="KN833008">
    <property type="protein sequence ID" value="KIM79626.1"/>
    <property type="molecule type" value="Genomic_DNA"/>
</dbReference>
<dbReference type="AlphaFoldDB" id="A0A0C3FJL8"/>
<keyword evidence="3" id="KW-1185">Reference proteome</keyword>
<feature type="domain" description="DUF6593" evidence="1">
    <location>
        <begin position="8"/>
        <end position="182"/>
    </location>
</feature>
<proteinExistence type="predicted"/>
<organism evidence="2 3">
    <name type="scientific">Piloderma croceum (strain F 1598)</name>
    <dbReference type="NCBI Taxonomy" id="765440"/>
    <lineage>
        <taxon>Eukaryota</taxon>
        <taxon>Fungi</taxon>
        <taxon>Dikarya</taxon>
        <taxon>Basidiomycota</taxon>
        <taxon>Agaricomycotina</taxon>
        <taxon>Agaricomycetes</taxon>
        <taxon>Agaricomycetidae</taxon>
        <taxon>Atheliales</taxon>
        <taxon>Atheliaceae</taxon>
        <taxon>Piloderma</taxon>
    </lineage>
</organism>
<reference evidence="2 3" key="1">
    <citation type="submission" date="2014-04" db="EMBL/GenBank/DDBJ databases">
        <authorList>
            <consortium name="DOE Joint Genome Institute"/>
            <person name="Kuo A."/>
            <person name="Tarkka M."/>
            <person name="Buscot F."/>
            <person name="Kohler A."/>
            <person name="Nagy L.G."/>
            <person name="Floudas D."/>
            <person name="Copeland A."/>
            <person name="Barry K.W."/>
            <person name="Cichocki N."/>
            <person name="Veneault-Fourrey C."/>
            <person name="LaButti K."/>
            <person name="Lindquist E.A."/>
            <person name="Lipzen A."/>
            <person name="Lundell T."/>
            <person name="Morin E."/>
            <person name="Murat C."/>
            <person name="Sun H."/>
            <person name="Tunlid A."/>
            <person name="Henrissat B."/>
            <person name="Grigoriev I.V."/>
            <person name="Hibbett D.S."/>
            <person name="Martin F."/>
            <person name="Nordberg H.P."/>
            <person name="Cantor M.N."/>
            <person name="Hua S.X."/>
        </authorList>
    </citation>
    <scope>NUCLEOTIDE SEQUENCE [LARGE SCALE GENOMIC DNA]</scope>
    <source>
        <strain evidence="2 3">F 1598</strain>
    </source>
</reference>
<evidence type="ECO:0000313" key="3">
    <source>
        <dbReference type="Proteomes" id="UP000054166"/>
    </source>
</evidence>
<name>A0A0C3FJL8_PILCF</name>
<dbReference type="Pfam" id="PF20236">
    <property type="entry name" value="DUF6593"/>
    <property type="match status" value="1"/>
</dbReference>
<dbReference type="STRING" id="765440.A0A0C3FJL8"/>
<evidence type="ECO:0000313" key="2">
    <source>
        <dbReference type="EMBL" id="KIM79626.1"/>
    </source>
</evidence>
<dbReference type="HOGENOM" id="CLU_084280_4_1_1"/>
<evidence type="ECO:0000259" key="1">
    <source>
        <dbReference type="Pfam" id="PF20236"/>
    </source>
</evidence>
<dbReference type="InParanoid" id="A0A0C3FJL8"/>
<dbReference type="OrthoDB" id="3360976at2759"/>
<gene>
    <name evidence="2" type="ORF">PILCRDRAFT_823163</name>
</gene>
<accession>A0A0C3FJL8</accession>
<reference evidence="3" key="2">
    <citation type="submission" date="2015-01" db="EMBL/GenBank/DDBJ databases">
        <title>Evolutionary Origins and Diversification of the Mycorrhizal Mutualists.</title>
        <authorList>
            <consortium name="DOE Joint Genome Institute"/>
            <consortium name="Mycorrhizal Genomics Consortium"/>
            <person name="Kohler A."/>
            <person name="Kuo A."/>
            <person name="Nagy L.G."/>
            <person name="Floudas D."/>
            <person name="Copeland A."/>
            <person name="Barry K.W."/>
            <person name="Cichocki N."/>
            <person name="Veneault-Fourrey C."/>
            <person name="LaButti K."/>
            <person name="Lindquist E.A."/>
            <person name="Lipzen A."/>
            <person name="Lundell T."/>
            <person name="Morin E."/>
            <person name="Murat C."/>
            <person name="Riley R."/>
            <person name="Ohm R."/>
            <person name="Sun H."/>
            <person name="Tunlid A."/>
            <person name="Henrissat B."/>
            <person name="Grigoriev I.V."/>
            <person name="Hibbett D.S."/>
            <person name="Martin F."/>
        </authorList>
    </citation>
    <scope>NUCLEOTIDE SEQUENCE [LARGE SCALE GENOMIC DNA]</scope>
    <source>
        <strain evidence="3">F 1598</strain>
    </source>
</reference>
<dbReference type="InterPro" id="IPR046528">
    <property type="entry name" value="DUF6593"/>
</dbReference>
<dbReference type="Proteomes" id="UP000054166">
    <property type="component" value="Unassembled WGS sequence"/>
</dbReference>
<protein>
    <recommendedName>
        <fullName evidence="1">DUF6593 domain-containing protein</fullName>
    </recommendedName>
</protein>